<organism evidence="1 2">
    <name type="scientific">Persea americana</name>
    <name type="common">Avocado</name>
    <dbReference type="NCBI Taxonomy" id="3435"/>
    <lineage>
        <taxon>Eukaryota</taxon>
        <taxon>Viridiplantae</taxon>
        <taxon>Streptophyta</taxon>
        <taxon>Embryophyta</taxon>
        <taxon>Tracheophyta</taxon>
        <taxon>Spermatophyta</taxon>
        <taxon>Magnoliopsida</taxon>
        <taxon>Magnoliidae</taxon>
        <taxon>Laurales</taxon>
        <taxon>Lauraceae</taxon>
        <taxon>Persea</taxon>
    </lineage>
</organism>
<reference evidence="1 2" key="1">
    <citation type="journal article" date="2022" name="Hortic Res">
        <title>A haplotype resolved chromosomal level avocado genome allows analysis of novel avocado genes.</title>
        <authorList>
            <person name="Nath O."/>
            <person name="Fletcher S.J."/>
            <person name="Hayward A."/>
            <person name="Shaw L.M."/>
            <person name="Masouleh A.K."/>
            <person name="Furtado A."/>
            <person name="Henry R.J."/>
            <person name="Mitter N."/>
        </authorList>
    </citation>
    <scope>NUCLEOTIDE SEQUENCE [LARGE SCALE GENOMIC DNA]</scope>
    <source>
        <strain evidence="2">cv. Hass</strain>
    </source>
</reference>
<evidence type="ECO:0000313" key="2">
    <source>
        <dbReference type="Proteomes" id="UP001234297"/>
    </source>
</evidence>
<sequence>MDKTSSSTDQNTTSSSISSRNQTDHLLKQVNKTSHKISKPNHHLNKQTSQSSSQHNNNNINNQQQQQQQQPPVYNINKNDFRDVVQKLTGSPAHDRLSTPPPIHSPKPPSSRLQRIRPPPLAHVSNRPPPPIADAGSGAGTSGMYGGRPRSPFSPLPPLPTVSAAAESPISAYMRFLRNSIPVPGDPDPRRMPGLSPRGNANPTSLPPVPIPSQPPAMNSFSAASSQLTMPGSPLAFGHIPSPRFQYPLLPPTFLFSPPSQLGFPQLPVSPRLPVPSPTWKDL</sequence>
<protein>
    <submittedName>
        <fullName evidence="1">Uncharacterized protein</fullName>
    </submittedName>
</protein>
<keyword evidence="2" id="KW-1185">Reference proteome</keyword>
<accession>A0ACC2KDA3</accession>
<dbReference type="Proteomes" id="UP001234297">
    <property type="component" value="Chromosome 4"/>
</dbReference>
<comment type="caution">
    <text evidence="1">The sequence shown here is derived from an EMBL/GenBank/DDBJ whole genome shotgun (WGS) entry which is preliminary data.</text>
</comment>
<gene>
    <name evidence="1" type="ORF">MRB53_015293</name>
</gene>
<name>A0ACC2KDA3_PERAE</name>
<proteinExistence type="predicted"/>
<dbReference type="EMBL" id="CM056812">
    <property type="protein sequence ID" value="KAJ8619107.1"/>
    <property type="molecule type" value="Genomic_DNA"/>
</dbReference>
<evidence type="ECO:0000313" key="1">
    <source>
        <dbReference type="EMBL" id="KAJ8619107.1"/>
    </source>
</evidence>